<protein>
    <submittedName>
        <fullName evidence="5">Uncharacterized protein</fullName>
    </submittedName>
</protein>
<dbReference type="InterPro" id="IPR050498">
    <property type="entry name" value="Ycf3"/>
</dbReference>
<evidence type="ECO:0000256" key="1">
    <source>
        <dbReference type="ARBA" id="ARBA00022737"/>
    </source>
</evidence>
<feature type="region of interest" description="Disordered" evidence="3">
    <location>
        <begin position="199"/>
        <end position="238"/>
    </location>
</feature>
<dbReference type="STRING" id="82633.GCA_000974605_04365"/>
<comment type="caution">
    <text evidence="5">The sequence shown here is derived from an EMBL/GenBank/DDBJ whole genome shotgun (WGS) entry which is preliminary data.</text>
</comment>
<dbReference type="EMBL" id="PJRP01000005">
    <property type="protein sequence ID" value="PLQ00002.1"/>
    <property type="molecule type" value="Genomic_DNA"/>
</dbReference>
<dbReference type="PANTHER" id="PTHR44858">
    <property type="entry name" value="TETRATRICOPEPTIDE REPEAT PROTEIN 6"/>
    <property type="match status" value="1"/>
</dbReference>
<feature type="signal peptide" evidence="4">
    <location>
        <begin position="1"/>
        <end position="45"/>
    </location>
</feature>
<dbReference type="Pfam" id="PF13181">
    <property type="entry name" value="TPR_8"/>
    <property type="match status" value="1"/>
</dbReference>
<evidence type="ECO:0000256" key="4">
    <source>
        <dbReference type="SAM" id="SignalP"/>
    </source>
</evidence>
<feature type="compositionally biased region" description="Low complexity" evidence="3">
    <location>
        <begin position="219"/>
        <end position="238"/>
    </location>
</feature>
<evidence type="ECO:0000256" key="3">
    <source>
        <dbReference type="SAM" id="MobiDB-lite"/>
    </source>
</evidence>
<dbReference type="OrthoDB" id="5294075at2"/>
<dbReference type="Proteomes" id="UP000234341">
    <property type="component" value="Unassembled WGS sequence"/>
</dbReference>
<keyword evidence="2" id="KW-0802">TPR repeat</keyword>
<name>A0A2N5CCU7_9BURK</name>
<dbReference type="SUPFAM" id="SSF48452">
    <property type="entry name" value="TPR-like"/>
    <property type="match status" value="1"/>
</dbReference>
<dbReference type="InterPro" id="IPR006311">
    <property type="entry name" value="TAT_signal"/>
</dbReference>
<dbReference type="Gene3D" id="1.25.40.10">
    <property type="entry name" value="Tetratricopeptide repeat domain"/>
    <property type="match status" value="1"/>
</dbReference>
<gene>
    <name evidence="5" type="ORF">CYJ10_13310</name>
</gene>
<evidence type="ECO:0000313" key="6">
    <source>
        <dbReference type="Proteomes" id="UP000234341"/>
    </source>
</evidence>
<dbReference type="Pfam" id="PF13432">
    <property type="entry name" value="TPR_16"/>
    <property type="match status" value="1"/>
</dbReference>
<dbReference type="InterPro" id="IPR019734">
    <property type="entry name" value="TPR_rpt"/>
</dbReference>
<evidence type="ECO:0000313" key="5">
    <source>
        <dbReference type="EMBL" id="PLQ00002.1"/>
    </source>
</evidence>
<keyword evidence="1" id="KW-0677">Repeat</keyword>
<proteinExistence type="predicted"/>
<dbReference type="PANTHER" id="PTHR44858:SF1">
    <property type="entry name" value="UDP-N-ACETYLGLUCOSAMINE--PEPTIDE N-ACETYLGLUCOSAMINYLTRANSFERASE SPINDLY-RELATED"/>
    <property type="match status" value="1"/>
</dbReference>
<evidence type="ECO:0000256" key="2">
    <source>
        <dbReference type="ARBA" id="ARBA00022803"/>
    </source>
</evidence>
<accession>A0A2N5CCU7</accession>
<dbReference type="AlphaFoldDB" id="A0A2N5CCU7"/>
<sequence>MSLLLPLTILATARRGAGLSGRSALRAAGGALAMAATLAAAPALAQNGPVSVPAPPAPTSGVASTDSGMVPAQKAVNDKRYEDAIKGFDKVLASNPRNAQARFQRAWAMAQAGHDDQAIQAFAEMAQDFPELPEPHNNLALLYAKRGDLKRAEAELLLAIDAKPDYAIAYSNLGDVYRRLAEKAYGDAVRRNPADARAAAGLRQVGGTPAAAPAPAPAASPAAAPRSRKAPASAPAAR</sequence>
<dbReference type="PROSITE" id="PS51318">
    <property type="entry name" value="TAT"/>
    <property type="match status" value="1"/>
</dbReference>
<keyword evidence="4" id="KW-0732">Signal</keyword>
<dbReference type="RefSeq" id="WP_101681966.1">
    <property type="nucleotide sequence ID" value="NZ_PJRP01000005.1"/>
</dbReference>
<reference evidence="5 6" key="1">
    <citation type="submission" date="2017-12" db="EMBL/GenBank/DDBJ databases">
        <title>Genome sequence of the active heterotrophic nitrifier-denitrifier, Cupriavidus pauculus UM1.</title>
        <authorList>
            <person name="Putonti C."/>
            <person name="Castignetti D."/>
        </authorList>
    </citation>
    <scope>NUCLEOTIDE SEQUENCE [LARGE SCALE GENOMIC DNA]</scope>
    <source>
        <strain evidence="5 6">UM1</strain>
    </source>
</reference>
<dbReference type="InterPro" id="IPR011990">
    <property type="entry name" value="TPR-like_helical_dom_sf"/>
</dbReference>
<feature type="chain" id="PRO_5014801379" evidence="4">
    <location>
        <begin position="46"/>
        <end position="238"/>
    </location>
</feature>
<organism evidence="5 6">
    <name type="scientific">Cupriavidus pauculus</name>
    <dbReference type="NCBI Taxonomy" id="82633"/>
    <lineage>
        <taxon>Bacteria</taxon>
        <taxon>Pseudomonadati</taxon>
        <taxon>Pseudomonadota</taxon>
        <taxon>Betaproteobacteria</taxon>
        <taxon>Burkholderiales</taxon>
        <taxon>Burkholderiaceae</taxon>
        <taxon>Cupriavidus</taxon>
    </lineage>
</organism>